<feature type="transmembrane region" description="Helical" evidence="1">
    <location>
        <begin position="240"/>
        <end position="259"/>
    </location>
</feature>
<feature type="transmembrane region" description="Helical" evidence="1">
    <location>
        <begin position="265"/>
        <end position="286"/>
    </location>
</feature>
<keyword evidence="1" id="KW-0472">Membrane</keyword>
<feature type="transmembrane region" description="Helical" evidence="1">
    <location>
        <begin position="192"/>
        <end position="210"/>
    </location>
</feature>
<accession>A0A1I1NV83</accession>
<dbReference type="EMBL" id="FOLM01000008">
    <property type="protein sequence ID" value="SFD01306.1"/>
    <property type="molecule type" value="Genomic_DNA"/>
</dbReference>
<protein>
    <submittedName>
        <fullName evidence="2">Uncharacterized protein</fullName>
    </submittedName>
</protein>
<proteinExistence type="predicted"/>
<keyword evidence="1" id="KW-1133">Transmembrane helix</keyword>
<gene>
    <name evidence="2" type="ORF">SAMN05421773_108177</name>
</gene>
<reference evidence="2 3" key="1">
    <citation type="submission" date="2016-10" db="EMBL/GenBank/DDBJ databases">
        <authorList>
            <person name="de Groot N.N."/>
        </authorList>
    </citation>
    <scope>NUCLEOTIDE SEQUENCE [LARGE SCALE GENOMIC DNA]</scope>
    <source>
        <strain evidence="2 3">CGMCC 4.5739</strain>
    </source>
</reference>
<dbReference type="STRING" id="910347.SAMN05421773_108177"/>
<feature type="transmembrane region" description="Helical" evidence="1">
    <location>
        <begin position="168"/>
        <end position="186"/>
    </location>
</feature>
<feature type="transmembrane region" description="Helical" evidence="1">
    <location>
        <begin position="48"/>
        <end position="67"/>
    </location>
</feature>
<organism evidence="2 3">
    <name type="scientific">Streptomyces aidingensis</name>
    <dbReference type="NCBI Taxonomy" id="910347"/>
    <lineage>
        <taxon>Bacteria</taxon>
        <taxon>Bacillati</taxon>
        <taxon>Actinomycetota</taxon>
        <taxon>Actinomycetes</taxon>
        <taxon>Kitasatosporales</taxon>
        <taxon>Streptomycetaceae</taxon>
        <taxon>Streptomyces</taxon>
    </lineage>
</organism>
<keyword evidence="1" id="KW-0812">Transmembrane</keyword>
<dbReference type="AlphaFoldDB" id="A0A1I1NV83"/>
<evidence type="ECO:0000313" key="3">
    <source>
        <dbReference type="Proteomes" id="UP000199207"/>
    </source>
</evidence>
<dbReference type="RefSeq" id="WP_093839548.1">
    <property type="nucleotide sequence ID" value="NZ_FOLM01000008.1"/>
</dbReference>
<feature type="transmembrane region" description="Helical" evidence="1">
    <location>
        <begin position="111"/>
        <end position="137"/>
    </location>
</feature>
<name>A0A1I1NV83_9ACTN</name>
<evidence type="ECO:0000256" key="1">
    <source>
        <dbReference type="SAM" id="Phobius"/>
    </source>
</evidence>
<keyword evidence="3" id="KW-1185">Reference proteome</keyword>
<evidence type="ECO:0000313" key="2">
    <source>
        <dbReference type="EMBL" id="SFD01306.1"/>
    </source>
</evidence>
<dbReference type="OrthoDB" id="4216285at2"/>
<sequence>MLAHRLVRGRPGGPLLVAAFSAATAHLLLTAFDQALAAADRAGAAAAAPAWCLLPLAALAAVARLAAAAAEHRPEVSGPGLPPARRAAARTALPALLGSAAALPLHPPPLAVLPAALTLLAAPPLLATAAATAGAVLRLRRRTPGTRRTTPGGVPVRGRHGGRGARRAVVWGGAAGLGAGAALGAVRTGPAAVSWALIAAGLMAVTPGLLHAAGRAVAAGTPGAVRLLAGRSLQTEAARAGRSLGMLCAALALAGPLAGTPLGPAGTAVTVAATAAAAAPAVLPGIRHTALLHRLGAARRTRRSLVALRTAALLVLGSALIAVTTAVARPL</sequence>
<dbReference type="Proteomes" id="UP000199207">
    <property type="component" value="Unassembled WGS sequence"/>
</dbReference>
<feature type="transmembrane region" description="Helical" evidence="1">
    <location>
        <begin position="306"/>
        <end position="328"/>
    </location>
</feature>